<dbReference type="PANTHER" id="PTHR47966">
    <property type="entry name" value="BETA-SITE APP-CLEAVING ENZYME, ISOFORM A-RELATED"/>
    <property type="match status" value="1"/>
</dbReference>
<proteinExistence type="evidence at transcript level"/>
<evidence type="ECO:0000256" key="2">
    <source>
        <dbReference type="PIRSR" id="PIRSR601461-1"/>
    </source>
</evidence>
<dbReference type="CDD" id="cd05471">
    <property type="entry name" value="pepsin_like"/>
    <property type="match status" value="1"/>
</dbReference>
<dbReference type="PROSITE" id="PS00141">
    <property type="entry name" value="ASP_PROTEASE"/>
    <property type="match status" value="1"/>
</dbReference>
<accession>A0AA51RI17</accession>
<feature type="chain" id="PRO_5041391481" evidence="4">
    <location>
        <begin position="21"/>
        <end position="378"/>
    </location>
</feature>
<keyword evidence="3" id="KW-0378">Hydrolase</keyword>
<protein>
    <submittedName>
        <fullName evidence="6">Aspartic protease</fullName>
    </submittedName>
</protein>
<keyword evidence="3" id="KW-0064">Aspartyl protease</keyword>
<dbReference type="Gene3D" id="2.40.70.10">
    <property type="entry name" value="Acid Proteases"/>
    <property type="match status" value="2"/>
</dbReference>
<evidence type="ECO:0000256" key="4">
    <source>
        <dbReference type="SAM" id="SignalP"/>
    </source>
</evidence>
<dbReference type="SUPFAM" id="SSF50630">
    <property type="entry name" value="Acid proteases"/>
    <property type="match status" value="1"/>
</dbReference>
<evidence type="ECO:0000256" key="1">
    <source>
        <dbReference type="ARBA" id="ARBA00007447"/>
    </source>
</evidence>
<dbReference type="PRINTS" id="PR00792">
    <property type="entry name" value="PEPSIN"/>
</dbReference>
<comment type="similarity">
    <text evidence="1 3">Belongs to the peptidase A1 family.</text>
</comment>
<keyword evidence="3 6" id="KW-0645">Protease</keyword>
<gene>
    <name evidence="6" type="primary">AP</name>
</gene>
<dbReference type="InterPro" id="IPR021109">
    <property type="entry name" value="Peptidase_aspartic_dom_sf"/>
</dbReference>
<dbReference type="Pfam" id="PF00026">
    <property type="entry name" value="Asp"/>
    <property type="match status" value="1"/>
</dbReference>
<organism evidence="6">
    <name type="scientific">Adelphocoris suturalis</name>
    <dbReference type="NCBI Taxonomy" id="323751"/>
    <lineage>
        <taxon>Eukaryota</taxon>
        <taxon>Metazoa</taxon>
        <taxon>Ecdysozoa</taxon>
        <taxon>Arthropoda</taxon>
        <taxon>Hexapoda</taxon>
        <taxon>Insecta</taxon>
        <taxon>Pterygota</taxon>
        <taxon>Neoptera</taxon>
        <taxon>Paraneoptera</taxon>
        <taxon>Hemiptera</taxon>
        <taxon>Heteroptera</taxon>
        <taxon>Panheteroptera</taxon>
        <taxon>Cimicomorpha</taxon>
        <taxon>Miridae</taxon>
        <taxon>Mirini</taxon>
        <taxon>Adelphocoris</taxon>
    </lineage>
</organism>
<dbReference type="GO" id="GO:0006508">
    <property type="term" value="P:proteolysis"/>
    <property type="evidence" value="ECO:0007669"/>
    <property type="project" value="UniProtKB-KW"/>
</dbReference>
<evidence type="ECO:0000313" key="6">
    <source>
        <dbReference type="EMBL" id="WMP40254.1"/>
    </source>
</evidence>
<dbReference type="InterPro" id="IPR001969">
    <property type="entry name" value="Aspartic_peptidase_AS"/>
</dbReference>
<keyword evidence="4" id="KW-0732">Signal</keyword>
<evidence type="ECO:0000259" key="5">
    <source>
        <dbReference type="PROSITE" id="PS51767"/>
    </source>
</evidence>
<dbReference type="InterPro" id="IPR001461">
    <property type="entry name" value="Aspartic_peptidase_A1"/>
</dbReference>
<dbReference type="PANTHER" id="PTHR47966:SF51">
    <property type="entry name" value="BETA-SITE APP-CLEAVING ENZYME, ISOFORM A-RELATED"/>
    <property type="match status" value="1"/>
</dbReference>
<name>A0AA51RI17_9HEMI</name>
<dbReference type="InterPro" id="IPR034164">
    <property type="entry name" value="Pepsin-like_dom"/>
</dbReference>
<feature type="domain" description="Peptidase A1" evidence="5">
    <location>
        <begin position="66"/>
        <end position="375"/>
    </location>
</feature>
<feature type="active site" evidence="2">
    <location>
        <position position="265"/>
    </location>
</feature>
<feature type="signal peptide" evidence="4">
    <location>
        <begin position="1"/>
        <end position="20"/>
    </location>
</feature>
<dbReference type="AlphaFoldDB" id="A0AA51RI17"/>
<dbReference type="GO" id="GO:0004190">
    <property type="term" value="F:aspartic-type endopeptidase activity"/>
    <property type="evidence" value="ECO:0007669"/>
    <property type="project" value="UniProtKB-KW"/>
</dbReference>
<dbReference type="InterPro" id="IPR033121">
    <property type="entry name" value="PEPTIDASE_A1"/>
</dbReference>
<sequence>MIFVAATALLALWASYCCTATPHGGPNRSNGKRFIVQLTRNTEQSGFHSERDYIEELELDAYKVAYSINIFVGNPPQEIKVDFDTGSSNLWVRGNFNRNYCYGYPGNQSEFIVKCSSEFEFLRGTYNGSYGGGYCQGRPGNDLVEVAGMGQYRLNFGVAFSITDYLIPNNCGGILGLGLDDSQYSFLKHLKRNEVLSRNVFSTKLTNQGEYNFVEFGGWDETIVSENIHWIPIVHNVFGHWRFHANSMSIGSHEVISHPTDMIADTGCTNIVVLSRDIFNKLMQNMQAYESSTGLCVMNEWNLQLEIDIMGKTYVLDWEDFTSKQADLYCPFKLHISYLDRRDDLRMPEVILGDPFLRKFYSIYDFGSPSQIAFVPYQ</sequence>
<evidence type="ECO:0000256" key="3">
    <source>
        <dbReference type="RuleBase" id="RU000454"/>
    </source>
</evidence>
<reference evidence="6" key="1">
    <citation type="submission" date="2022-07" db="EMBL/GenBank/DDBJ databases">
        <authorList>
            <person name="Luo J."/>
            <person name="Chen L."/>
        </authorList>
    </citation>
    <scope>NUCLEOTIDE SEQUENCE</scope>
</reference>
<feature type="active site" evidence="2">
    <location>
        <position position="84"/>
    </location>
</feature>
<dbReference type="PROSITE" id="PS51767">
    <property type="entry name" value="PEPTIDASE_A1"/>
    <property type="match status" value="1"/>
</dbReference>
<dbReference type="EMBL" id="OP019357">
    <property type="protein sequence ID" value="WMP40254.1"/>
    <property type="molecule type" value="mRNA"/>
</dbReference>